<feature type="domain" description="ABC transporter" evidence="4">
    <location>
        <begin position="2"/>
        <end position="220"/>
    </location>
</feature>
<evidence type="ECO:0000256" key="3">
    <source>
        <dbReference type="ARBA" id="ARBA00022840"/>
    </source>
</evidence>
<dbReference type="InterPro" id="IPR050153">
    <property type="entry name" value="Metal_Ion_Import_ABC"/>
</dbReference>
<keyword evidence="2" id="KW-0547">Nucleotide-binding</keyword>
<dbReference type="SUPFAM" id="SSF52540">
    <property type="entry name" value="P-loop containing nucleoside triphosphate hydrolases"/>
    <property type="match status" value="1"/>
</dbReference>
<dbReference type="Pfam" id="PF00005">
    <property type="entry name" value="ABC_tran"/>
    <property type="match status" value="1"/>
</dbReference>
<reference evidence="5" key="1">
    <citation type="submission" date="2020-10" db="EMBL/GenBank/DDBJ databases">
        <authorList>
            <person name="Gilroy R."/>
        </authorList>
    </citation>
    <scope>NUCLEOTIDE SEQUENCE</scope>
    <source>
        <strain evidence="5">7293</strain>
    </source>
</reference>
<comment type="caution">
    <text evidence="5">The sequence shown here is derived from an EMBL/GenBank/DDBJ whole genome shotgun (WGS) entry which is preliminary data.</text>
</comment>
<dbReference type="EMBL" id="JADIMT010000093">
    <property type="protein sequence ID" value="MBO8436901.1"/>
    <property type="molecule type" value="Genomic_DNA"/>
</dbReference>
<evidence type="ECO:0000313" key="5">
    <source>
        <dbReference type="EMBL" id="MBO8436901.1"/>
    </source>
</evidence>
<dbReference type="InterPro" id="IPR027417">
    <property type="entry name" value="P-loop_NTPase"/>
</dbReference>
<dbReference type="SMART" id="SM00382">
    <property type="entry name" value="AAA"/>
    <property type="match status" value="1"/>
</dbReference>
<evidence type="ECO:0000313" key="6">
    <source>
        <dbReference type="Proteomes" id="UP000823615"/>
    </source>
</evidence>
<organism evidence="5 6">
    <name type="scientific">Candidatus Ornithospirochaeta stercoripullorum</name>
    <dbReference type="NCBI Taxonomy" id="2840899"/>
    <lineage>
        <taxon>Bacteria</taxon>
        <taxon>Pseudomonadati</taxon>
        <taxon>Spirochaetota</taxon>
        <taxon>Spirochaetia</taxon>
        <taxon>Spirochaetales</taxon>
        <taxon>Spirochaetaceae</taxon>
        <taxon>Spirochaetaceae incertae sedis</taxon>
        <taxon>Candidatus Ornithospirochaeta</taxon>
    </lineage>
</organism>
<evidence type="ECO:0000259" key="4">
    <source>
        <dbReference type="PROSITE" id="PS50893"/>
    </source>
</evidence>
<dbReference type="PROSITE" id="PS50893">
    <property type="entry name" value="ABC_TRANSPORTER_2"/>
    <property type="match status" value="1"/>
</dbReference>
<sequence length="236" mass="26334">MISIDSLSVKAGKKVLLDNISLNLENGNVYALLGENGSGKTTLLRALTSSEHRYSGSIAFDGKELREASKRERETFHSLLPQVLPLVDITVTSLLEIYPGGKEILSTFGLEKLLAERVATLSGGEREMVFLAFSLSRDTELYAFDEPEANLDIRYRRVFEDVLPELKRKGKIVIVSFHDISRALRVADYMITLSGGKLASFESADSFLSGETALRVFDLKKHVFFSADGWEKVEFF</sequence>
<name>A0A9D9E0E1_9SPIO</name>
<accession>A0A9D9E0E1</accession>
<keyword evidence="1" id="KW-0813">Transport</keyword>
<dbReference type="Gene3D" id="3.40.50.300">
    <property type="entry name" value="P-loop containing nucleotide triphosphate hydrolases"/>
    <property type="match status" value="1"/>
</dbReference>
<dbReference type="GO" id="GO:0005524">
    <property type="term" value="F:ATP binding"/>
    <property type="evidence" value="ECO:0007669"/>
    <property type="project" value="UniProtKB-KW"/>
</dbReference>
<dbReference type="AlphaFoldDB" id="A0A9D9E0E1"/>
<evidence type="ECO:0000256" key="1">
    <source>
        <dbReference type="ARBA" id="ARBA00022448"/>
    </source>
</evidence>
<protein>
    <submittedName>
        <fullName evidence="5">ATP-binding cassette domain-containing protein</fullName>
    </submittedName>
</protein>
<dbReference type="InterPro" id="IPR003439">
    <property type="entry name" value="ABC_transporter-like_ATP-bd"/>
</dbReference>
<dbReference type="InterPro" id="IPR003593">
    <property type="entry name" value="AAA+_ATPase"/>
</dbReference>
<dbReference type="GO" id="GO:0016887">
    <property type="term" value="F:ATP hydrolysis activity"/>
    <property type="evidence" value="ECO:0007669"/>
    <property type="project" value="InterPro"/>
</dbReference>
<gene>
    <name evidence="5" type="ORF">IAA97_07985</name>
</gene>
<dbReference type="PANTHER" id="PTHR42734">
    <property type="entry name" value="METAL TRANSPORT SYSTEM ATP-BINDING PROTEIN TM_0124-RELATED"/>
    <property type="match status" value="1"/>
</dbReference>
<evidence type="ECO:0000256" key="2">
    <source>
        <dbReference type="ARBA" id="ARBA00022741"/>
    </source>
</evidence>
<keyword evidence="3 5" id="KW-0067">ATP-binding</keyword>
<reference evidence="5" key="2">
    <citation type="journal article" date="2021" name="PeerJ">
        <title>Extensive microbial diversity within the chicken gut microbiome revealed by metagenomics and culture.</title>
        <authorList>
            <person name="Gilroy R."/>
            <person name="Ravi A."/>
            <person name="Getino M."/>
            <person name="Pursley I."/>
            <person name="Horton D.L."/>
            <person name="Alikhan N.F."/>
            <person name="Baker D."/>
            <person name="Gharbi K."/>
            <person name="Hall N."/>
            <person name="Watson M."/>
            <person name="Adriaenssens E.M."/>
            <person name="Foster-Nyarko E."/>
            <person name="Jarju S."/>
            <person name="Secka A."/>
            <person name="Antonio M."/>
            <person name="Oren A."/>
            <person name="Chaudhuri R.R."/>
            <person name="La Ragione R."/>
            <person name="Hildebrand F."/>
            <person name="Pallen M.J."/>
        </authorList>
    </citation>
    <scope>NUCLEOTIDE SEQUENCE</scope>
    <source>
        <strain evidence="5">7293</strain>
    </source>
</reference>
<dbReference type="Proteomes" id="UP000823615">
    <property type="component" value="Unassembled WGS sequence"/>
</dbReference>
<proteinExistence type="predicted"/>